<evidence type="ECO:0000313" key="3">
    <source>
        <dbReference type="Proteomes" id="UP000275267"/>
    </source>
</evidence>
<accession>A0A3L6Q5D3</accession>
<evidence type="ECO:0000313" key="2">
    <source>
        <dbReference type="EMBL" id="RLM73792.1"/>
    </source>
</evidence>
<keyword evidence="3" id="KW-1185">Reference proteome</keyword>
<gene>
    <name evidence="2" type="ORF">C2845_PM15G23370</name>
</gene>
<dbReference type="AlphaFoldDB" id="A0A3L6Q5D3"/>
<organism evidence="2 3">
    <name type="scientific">Panicum miliaceum</name>
    <name type="common">Proso millet</name>
    <name type="synonym">Broomcorn millet</name>
    <dbReference type="NCBI Taxonomy" id="4540"/>
    <lineage>
        <taxon>Eukaryota</taxon>
        <taxon>Viridiplantae</taxon>
        <taxon>Streptophyta</taxon>
        <taxon>Embryophyta</taxon>
        <taxon>Tracheophyta</taxon>
        <taxon>Spermatophyta</taxon>
        <taxon>Magnoliopsida</taxon>
        <taxon>Liliopsida</taxon>
        <taxon>Poales</taxon>
        <taxon>Poaceae</taxon>
        <taxon>PACMAD clade</taxon>
        <taxon>Panicoideae</taxon>
        <taxon>Panicodae</taxon>
        <taxon>Paniceae</taxon>
        <taxon>Panicinae</taxon>
        <taxon>Panicum</taxon>
        <taxon>Panicum sect. Panicum</taxon>
    </lineage>
</organism>
<feature type="chain" id="PRO_5017922617" evidence="1">
    <location>
        <begin position="26"/>
        <end position="87"/>
    </location>
</feature>
<keyword evidence="1" id="KW-0732">Signal</keyword>
<dbReference type="Proteomes" id="UP000275267">
    <property type="component" value="Unassembled WGS sequence"/>
</dbReference>
<reference evidence="3" key="1">
    <citation type="journal article" date="2019" name="Nat. Commun.">
        <title>The genome of broomcorn millet.</title>
        <authorList>
            <person name="Zou C."/>
            <person name="Miki D."/>
            <person name="Li D."/>
            <person name="Tang Q."/>
            <person name="Xiao L."/>
            <person name="Rajput S."/>
            <person name="Deng P."/>
            <person name="Jia W."/>
            <person name="Huang R."/>
            <person name="Zhang M."/>
            <person name="Sun Y."/>
            <person name="Hu J."/>
            <person name="Fu X."/>
            <person name="Schnable P.S."/>
            <person name="Li F."/>
            <person name="Zhang H."/>
            <person name="Feng B."/>
            <person name="Zhu X."/>
            <person name="Liu R."/>
            <person name="Schnable J.C."/>
            <person name="Zhu J.-K."/>
            <person name="Zhang H."/>
        </authorList>
    </citation>
    <scope>NUCLEOTIDE SEQUENCE [LARGE SCALE GENOMIC DNA]</scope>
</reference>
<name>A0A3L6Q5D3_PANMI</name>
<sequence length="87" mass="9141">MAAKASLFLAVLLLVTLDFVPLAVGRTPYENMLKSAGEKMETPFKPSNTLAAGGINATGAEEEKGYFAGHVFGGPPRLPPCSRAMLC</sequence>
<feature type="signal peptide" evidence="1">
    <location>
        <begin position="1"/>
        <end position="25"/>
    </location>
</feature>
<protein>
    <submittedName>
        <fullName evidence="2">Uncharacterized protein</fullName>
    </submittedName>
</protein>
<comment type="caution">
    <text evidence="2">The sequence shown here is derived from an EMBL/GenBank/DDBJ whole genome shotgun (WGS) entry which is preliminary data.</text>
</comment>
<dbReference type="OrthoDB" id="10562188at2759"/>
<evidence type="ECO:0000256" key="1">
    <source>
        <dbReference type="SAM" id="SignalP"/>
    </source>
</evidence>
<proteinExistence type="predicted"/>
<dbReference type="EMBL" id="PQIB02000013">
    <property type="protein sequence ID" value="RLM73792.1"/>
    <property type="molecule type" value="Genomic_DNA"/>
</dbReference>